<dbReference type="PANTHER" id="PTHR40447">
    <property type="entry name" value="ANAEROBIC SULFITE REDUCTASE SUBUNIT A"/>
    <property type="match status" value="1"/>
</dbReference>
<dbReference type="EMBL" id="DSMG01000044">
    <property type="protein sequence ID" value="HDX30606.1"/>
    <property type="molecule type" value="Genomic_DNA"/>
</dbReference>
<dbReference type="InterPro" id="IPR017896">
    <property type="entry name" value="4Fe4S_Fe-S-bd"/>
</dbReference>
<evidence type="ECO:0000256" key="1">
    <source>
        <dbReference type="ARBA" id="ARBA00022723"/>
    </source>
</evidence>
<dbReference type="GO" id="GO:0046872">
    <property type="term" value="F:metal ion binding"/>
    <property type="evidence" value="ECO:0007669"/>
    <property type="project" value="UniProtKB-KW"/>
</dbReference>
<dbReference type="AlphaFoldDB" id="A0A7C1JIW3"/>
<sequence length="385" mass="42665">MGAHEFDDRPCLLERSALQKLLDVLRSRGYTTVGPQIEHGVIVYDELHRIEELPIGWTDVQEGGSYRLERRNDDALFAYNVGPHSWKRFLSPPLRLLWRARKTEDGFEFVVDEEPPPRYALIGVRACELHAIQQLDAIYMGGPVADRDYQRRREALFIVAVNCGKAGNTCFCASLGTGPGVGSGYDIALTELLDGEQRFVAVAGSVRGVEALAEIPHRPATDADMARAEEIVAETARHMGRHMETAGMKELLYRNLDHPHWDVVAQRCLTCGACTMVCPTCFCFTVEDATGLSGQVAERWRRSDSCFTLAFSFISSGSVRTSAKARYRQWLTHKLASWQDQFGTIGCVGCGRCITWCPVGIDITAEVAALRAEESGPLRPEPVAA</sequence>
<evidence type="ECO:0000313" key="5">
    <source>
        <dbReference type="EMBL" id="HDX30606.1"/>
    </source>
</evidence>
<dbReference type="Gene3D" id="1.10.1060.10">
    <property type="entry name" value="Alpha-helical ferredoxin"/>
    <property type="match status" value="1"/>
</dbReference>
<reference evidence="5" key="1">
    <citation type="journal article" date="2020" name="mSystems">
        <title>Genome- and Community-Level Interaction Insights into Carbon Utilization and Element Cycling Functions of Hydrothermarchaeota in Hydrothermal Sediment.</title>
        <authorList>
            <person name="Zhou Z."/>
            <person name="Liu Y."/>
            <person name="Xu W."/>
            <person name="Pan J."/>
            <person name="Luo Z.H."/>
            <person name="Li M."/>
        </authorList>
    </citation>
    <scope>NUCLEOTIDE SEQUENCE [LARGE SCALE GENOMIC DNA]</scope>
    <source>
        <strain evidence="5">SpSt-289</strain>
    </source>
</reference>
<organism evidence="5">
    <name type="scientific">Caldilinea aerophila</name>
    <dbReference type="NCBI Taxonomy" id="133453"/>
    <lineage>
        <taxon>Bacteria</taxon>
        <taxon>Bacillati</taxon>
        <taxon>Chloroflexota</taxon>
        <taxon>Caldilineae</taxon>
        <taxon>Caldilineales</taxon>
        <taxon>Caldilineaceae</taxon>
        <taxon>Caldilinea</taxon>
    </lineage>
</organism>
<evidence type="ECO:0000256" key="3">
    <source>
        <dbReference type="ARBA" id="ARBA00023014"/>
    </source>
</evidence>
<name>A0A7C1JIW3_9CHLR</name>
<keyword evidence="2" id="KW-0408">Iron</keyword>
<dbReference type="PROSITE" id="PS00198">
    <property type="entry name" value="4FE4S_FER_1"/>
    <property type="match status" value="2"/>
</dbReference>
<keyword evidence="1" id="KW-0479">Metal-binding</keyword>
<accession>A0A7C1JIW3</accession>
<dbReference type="Pfam" id="PF17179">
    <property type="entry name" value="Fer4_22"/>
    <property type="match status" value="1"/>
</dbReference>
<evidence type="ECO:0000259" key="4">
    <source>
        <dbReference type="PROSITE" id="PS51379"/>
    </source>
</evidence>
<dbReference type="PANTHER" id="PTHR40447:SF1">
    <property type="entry name" value="ANAEROBIC SULFITE REDUCTASE SUBUNIT A"/>
    <property type="match status" value="1"/>
</dbReference>
<keyword evidence="3" id="KW-0411">Iron-sulfur</keyword>
<dbReference type="GO" id="GO:0051536">
    <property type="term" value="F:iron-sulfur cluster binding"/>
    <property type="evidence" value="ECO:0007669"/>
    <property type="project" value="UniProtKB-KW"/>
</dbReference>
<dbReference type="InterPro" id="IPR009051">
    <property type="entry name" value="Helical_ferredxn"/>
</dbReference>
<dbReference type="PROSITE" id="PS51379">
    <property type="entry name" value="4FE4S_FER_2"/>
    <property type="match status" value="2"/>
</dbReference>
<dbReference type="InterPro" id="IPR017900">
    <property type="entry name" value="4Fe4S_Fe_S_CS"/>
</dbReference>
<protein>
    <submittedName>
        <fullName evidence="5">Sulfite reductase subunit A</fullName>
    </submittedName>
</protein>
<dbReference type="SUPFAM" id="SSF46548">
    <property type="entry name" value="alpha-helical ferredoxin"/>
    <property type="match status" value="1"/>
</dbReference>
<gene>
    <name evidence="5" type="ORF">ENQ20_03835</name>
</gene>
<comment type="caution">
    <text evidence="5">The sequence shown here is derived from an EMBL/GenBank/DDBJ whole genome shotgun (WGS) entry which is preliminary data.</text>
</comment>
<feature type="domain" description="4Fe-4S ferredoxin-type" evidence="4">
    <location>
        <begin position="257"/>
        <end position="289"/>
    </location>
</feature>
<proteinExistence type="predicted"/>
<feature type="domain" description="4Fe-4S ferredoxin-type" evidence="4">
    <location>
        <begin position="338"/>
        <end position="366"/>
    </location>
</feature>
<evidence type="ECO:0000256" key="2">
    <source>
        <dbReference type="ARBA" id="ARBA00023004"/>
    </source>
</evidence>